<gene>
    <name evidence="7" type="primary">Dwil\GK13015</name>
    <name evidence="7" type="ORF">Dwil_GK13015</name>
</gene>
<evidence type="ECO:0000256" key="6">
    <source>
        <dbReference type="RuleBase" id="RU363108"/>
    </source>
</evidence>
<comment type="function">
    <text evidence="6">Gustatory receptor which mediates acceptance or avoidance behavior, depending on its substrates.</text>
</comment>
<evidence type="ECO:0000256" key="2">
    <source>
        <dbReference type="ARBA" id="ARBA00022475"/>
    </source>
</evidence>
<accession>B4NHP2</accession>
<dbReference type="EMBL" id="CH964272">
    <property type="protein sequence ID" value="EDW84652.2"/>
    <property type="molecule type" value="Genomic_DNA"/>
</dbReference>
<dbReference type="OrthoDB" id="8009671at2759"/>
<keyword evidence="3 6" id="KW-0812">Transmembrane</keyword>
<dbReference type="GO" id="GO:0050909">
    <property type="term" value="P:sensory perception of taste"/>
    <property type="evidence" value="ECO:0007669"/>
    <property type="project" value="InterPro"/>
</dbReference>
<evidence type="ECO:0000256" key="3">
    <source>
        <dbReference type="ARBA" id="ARBA00022692"/>
    </source>
</evidence>
<evidence type="ECO:0000313" key="8">
    <source>
        <dbReference type="Proteomes" id="UP000007798"/>
    </source>
</evidence>
<feature type="transmembrane region" description="Helical" evidence="6">
    <location>
        <begin position="299"/>
        <end position="322"/>
    </location>
</feature>
<dbReference type="Proteomes" id="UP000007798">
    <property type="component" value="Unassembled WGS sequence"/>
</dbReference>
<keyword evidence="6" id="KW-0675">Receptor</keyword>
<comment type="subcellular location">
    <subcellularLocation>
        <location evidence="1 6">Cell membrane</location>
        <topology evidence="1 6">Multi-pass membrane protein</topology>
    </subcellularLocation>
</comment>
<feature type="transmembrane region" description="Helical" evidence="6">
    <location>
        <begin position="56"/>
        <end position="74"/>
    </location>
</feature>
<keyword evidence="2 6" id="KW-1003">Cell membrane</keyword>
<keyword evidence="8" id="KW-1185">Reference proteome</keyword>
<feature type="transmembrane region" description="Helical" evidence="6">
    <location>
        <begin position="188"/>
        <end position="211"/>
    </location>
</feature>
<evidence type="ECO:0000313" key="7">
    <source>
        <dbReference type="EMBL" id="EDW84652.2"/>
    </source>
</evidence>
<proteinExistence type="inferred from homology"/>
<feature type="transmembrane region" description="Helical" evidence="6">
    <location>
        <begin position="271"/>
        <end position="293"/>
    </location>
</feature>
<evidence type="ECO:0000256" key="4">
    <source>
        <dbReference type="ARBA" id="ARBA00022989"/>
    </source>
</evidence>
<keyword evidence="5 6" id="KW-0472">Membrane</keyword>
<organism evidence="7 8">
    <name type="scientific">Drosophila willistoni</name>
    <name type="common">Fruit fly</name>
    <dbReference type="NCBI Taxonomy" id="7260"/>
    <lineage>
        <taxon>Eukaryota</taxon>
        <taxon>Metazoa</taxon>
        <taxon>Ecdysozoa</taxon>
        <taxon>Arthropoda</taxon>
        <taxon>Hexapoda</taxon>
        <taxon>Insecta</taxon>
        <taxon>Pterygota</taxon>
        <taxon>Neoptera</taxon>
        <taxon>Endopterygota</taxon>
        <taxon>Diptera</taxon>
        <taxon>Brachycera</taxon>
        <taxon>Muscomorpha</taxon>
        <taxon>Ephydroidea</taxon>
        <taxon>Drosophilidae</taxon>
        <taxon>Drosophila</taxon>
        <taxon>Sophophora</taxon>
    </lineage>
</organism>
<dbReference type="AlphaFoldDB" id="B4NHP2"/>
<feature type="transmembrane region" description="Helical" evidence="6">
    <location>
        <begin position="86"/>
        <end position="110"/>
    </location>
</feature>
<keyword evidence="4 6" id="KW-1133">Transmembrane helix</keyword>
<keyword evidence="6" id="KW-0807">Transducer</keyword>
<protein>
    <recommendedName>
        <fullName evidence="6">Gustatory receptor</fullName>
    </recommendedName>
</protein>
<dbReference type="InterPro" id="IPR013604">
    <property type="entry name" value="7TM_chemorcpt"/>
</dbReference>
<feature type="transmembrane region" description="Helical" evidence="6">
    <location>
        <begin position="147"/>
        <end position="168"/>
    </location>
</feature>
<comment type="similarity">
    <text evidence="6">Belongs to the insect chemoreceptor superfamily. Gustatory receptor (GR) family.</text>
</comment>
<evidence type="ECO:0000256" key="5">
    <source>
        <dbReference type="ARBA" id="ARBA00023136"/>
    </source>
</evidence>
<evidence type="ECO:0000256" key="1">
    <source>
        <dbReference type="ARBA" id="ARBA00004651"/>
    </source>
</evidence>
<sequence>MFGILRNLSVSTLSASILRCTLLYARFLGIFPFAVKRNRFEGKSIWMADNCYWQKWYSLILRLMLSSWFCYTYWNVIRIISGGFELMVNVLRFTICLLCAVCIIVMQIYYGQCLLRLLNRFLRLFRRVRGLSERGKDKTGFGGVRELVLLLIKTFCIFHELVCEWPMLFHSSDLLTFSSVLCEIFVGLGAGMVMHSCFVGFLSLGALFADFNSYVRHDLRRQLRALERPHDACPNRRHLRAMGFRLDECFAVYDEIQSVGREFNRLINVPLVLSVLVNFSVMAMVSFHAIMFSRTIVSYIWLVVAKLFLDIAILTIAVHGAVSSSRQIRRLGLENCYVSEHNEWHLKMIP</sequence>
<feature type="transmembrane region" description="Helical" evidence="6">
    <location>
        <begin position="12"/>
        <end position="35"/>
    </location>
</feature>
<dbReference type="GO" id="GO:0005886">
    <property type="term" value="C:plasma membrane"/>
    <property type="evidence" value="ECO:0007669"/>
    <property type="project" value="UniProtKB-SubCell"/>
</dbReference>
<dbReference type="GO" id="GO:0007165">
    <property type="term" value="P:signal transduction"/>
    <property type="evidence" value="ECO:0007669"/>
    <property type="project" value="UniProtKB-KW"/>
</dbReference>
<dbReference type="InParanoid" id="B4NHP2"/>
<dbReference type="KEGG" id="dwi:6650447"/>
<reference evidence="7 8" key="1">
    <citation type="journal article" date="2007" name="Nature">
        <title>Evolution of genes and genomes on the Drosophila phylogeny.</title>
        <authorList>
            <consortium name="Drosophila 12 Genomes Consortium"/>
            <person name="Clark A.G."/>
            <person name="Eisen M.B."/>
            <person name="Smith D.R."/>
            <person name="Bergman C.M."/>
            <person name="Oliver B."/>
            <person name="Markow T.A."/>
            <person name="Kaufman T.C."/>
            <person name="Kellis M."/>
            <person name="Gelbart W."/>
            <person name="Iyer V.N."/>
            <person name="Pollard D.A."/>
            <person name="Sackton T.B."/>
            <person name="Larracuente A.M."/>
            <person name="Singh N.D."/>
            <person name="Abad J.P."/>
            <person name="Abt D.N."/>
            <person name="Adryan B."/>
            <person name="Aguade M."/>
            <person name="Akashi H."/>
            <person name="Anderson W.W."/>
            <person name="Aquadro C.F."/>
            <person name="Ardell D.H."/>
            <person name="Arguello R."/>
            <person name="Artieri C.G."/>
            <person name="Barbash D.A."/>
            <person name="Barker D."/>
            <person name="Barsanti P."/>
            <person name="Batterham P."/>
            <person name="Batzoglou S."/>
            <person name="Begun D."/>
            <person name="Bhutkar A."/>
            <person name="Blanco E."/>
            <person name="Bosak S.A."/>
            <person name="Bradley R.K."/>
            <person name="Brand A.D."/>
            <person name="Brent M.R."/>
            <person name="Brooks A.N."/>
            <person name="Brown R.H."/>
            <person name="Butlin R.K."/>
            <person name="Caggese C."/>
            <person name="Calvi B.R."/>
            <person name="Bernardo de Carvalho A."/>
            <person name="Caspi A."/>
            <person name="Castrezana S."/>
            <person name="Celniker S.E."/>
            <person name="Chang J.L."/>
            <person name="Chapple C."/>
            <person name="Chatterji S."/>
            <person name="Chinwalla A."/>
            <person name="Civetta A."/>
            <person name="Clifton S.W."/>
            <person name="Comeron J.M."/>
            <person name="Costello J.C."/>
            <person name="Coyne J.A."/>
            <person name="Daub J."/>
            <person name="David R.G."/>
            <person name="Delcher A.L."/>
            <person name="Delehaunty K."/>
            <person name="Do C.B."/>
            <person name="Ebling H."/>
            <person name="Edwards K."/>
            <person name="Eickbush T."/>
            <person name="Evans J.D."/>
            <person name="Filipski A."/>
            <person name="Findeiss S."/>
            <person name="Freyhult E."/>
            <person name="Fulton L."/>
            <person name="Fulton R."/>
            <person name="Garcia A.C."/>
            <person name="Gardiner A."/>
            <person name="Garfield D.A."/>
            <person name="Garvin B.E."/>
            <person name="Gibson G."/>
            <person name="Gilbert D."/>
            <person name="Gnerre S."/>
            <person name="Godfrey J."/>
            <person name="Good R."/>
            <person name="Gotea V."/>
            <person name="Gravely B."/>
            <person name="Greenberg A.J."/>
            <person name="Griffiths-Jones S."/>
            <person name="Gross S."/>
            <person name="Guigo R."/>
            <person name="Gustafson E.A."/>
            <person name="Haerty W."/>
            <person name="Hahn M.W."/>
            <person name="Halligan D.L."/>
            <person name="Halpern A.L."/>
            <person name="Halter G.M."/>
            <person name="Han M.V."/>
            <person name="Heger A."/>
            <person name="Hillier L."/>
            <person name="Hinrichs A.S."/>
            <person name="Holmes I."/>
            <person name="Hoskins R.A."/>
            <person name="Hubisz M.J."/>
            <person name="Hultmark D."/>
            <person name="Huntley M.A."/>
            <person name="Jaffe D.B."/>
            <person name="Jagadeeshan S."/>
            <person name="Jeck W.R."/>
            <person name="Johnson J."/>
            <person name="Jones C.D."/>
            <person name="Jordan W.C."/>
            <person name="Karpen G.H."/>
            <person name="Kataoka E."/>
            <person name="Keightley P.D."/>
            <person name="Kheradpour P."/>
            <person name="Kirkness E.F."/>
            <person name="Koerich L.B."/>
            <person name="Kristiansen K."/>
            <person name="Kudrna D."/>
            <person name="Kulathinal R.J."/>
            <person name="Kumar S."/>
            <person name="Kwok R."/>
            <person name="Lander E."/>
            <person name="Langley C.H."/>
            <person name="Lapoint R."/>
            <person name="Lazzaro B.P."/>
            <person name="Lee S.J."/>
            <person name="Levesque L."/>
            <person name="Li R."/>
            <person name="Lin C.F."/>
            <person name="Lin M.F."/>
            <person name="Lindblad-Toh K."/>
            <person name="Llopart A."/>
            <person name="Long M."/>
            <person name="Low L."/>
            <person name="Lozovsky E."/>
            <person name="Lu J."/>
            <person name="Luo M."/>
            <person name="Machado C.A."/>
            <person name="Makalowski W."/>
            <person name="Marzo M."/>
            <person name="Matsuda M."/>
            <person name="Matzkin L."/>
            <person name="McAllister B."/>
            <person name="McBride C.S."/>
            <person name="McKernan B."/>
            <person name="McKernan K."/>
            <person name="Mendez-Lago M."/>
            <person name="Minx P."/>
            <person name="Mollenhauer M.U."/>
            <person name="Montooth K."/>
            <person name="Mount S.M."/>
            <person name="Mu X."/>
            <person name="Myers E."/>
            <person name="Negre B."/>
            <person name="Newfeld S."/>
            <person name="Nielsen R."/>
            <person name="Noor M.A."/>
            <person name="O'Grady P."/>
            <person name="Pachter L."/>
            <person name="Papaceit M."/>
            <person name="Parisi M.J."/>
            <person name="Parisi M."/>
            <person name="Parts L."/>
            <person name="Pedersen J.S."/>
            <person name="Pesole G."/>
            <person name="Phillippy A.M."/>
            <person name="Ponting C.P."/>
            <person name="Pop M."/>
            <person name="Porcelli D."/>
            <person name="Powell J.R."/>
            <person name="Prohaska S."/>
            <person name="Pruitt K."/>
            <person name="Puig M."/>
            <person name="Quesneville H."/>
            <person name="Ram K.R."/>
            <person name="Rand D."/>
            <person name="Rasmussen M.D."/>
            <person name="Reed L.K."/>
            <person name="Reenan R."/>
            <person name="Reily A."/>
            <person name="Remington K.A."/>
            <person name="Rieger T.T."/>
            <person name="Ritchie M.G."/>
            <person name="Robin C."/>
            <person name="Rogers Y.H."/>
            <person name="Rohde C."/>
            <person name="Rozas J."/>
            <person name="Rubenfield M.J."/>
            <person name="Ruiz A."/>
            <person name="Russo S."/>
            <person name="Salzberg S.L."/>
            <person name="Sanchez-Gracia A."/>
            <person name="Saranga D.J."/>
            <person name="Sato H."/>
            <person name="Schaeffer S.W."/>
            <person name="Schatz M.C."/>
            <person name="Schlenke T."/>
            <person name="Schwartz R."/>
            <person name="Segarra C."/>
            <person name="Singh R.S."/>
            <person name="Sirot L."/>
            <person name="Sirota M."/>
            <person name="Sisneros N.B."/>
            <person name="Smith C.D."/>
            <person name="Smith T.F."/>
            <person name="Spieth J."/>
            <person name="Stage D.E."/>
            <person name="Stark A."/>
            <person name="Stephan W."/>
            <person name="Strausberg R.L."/>
            <person name="Strempel S."/>
            <person name="Sturgill D."/>
            <person name="Sutton G."/>
            <person name="Sutton G.G."/>
            <person name="Tao W."/>
            <person name="Teichmann S."/>
            <person name="Tobari Y.N."/>
            <person name="Tomimura Y."/>
            <person name="Tsolas J.M."/>
            <person name="Valente V.L."/>
            <person name="Venter E."/>
            <person name="Venter J.C."/>
            <person name="Vicario S."/>
            <person name="Vieira F.G."/>
            <person name="Vilella A.J."/>
            <person name="Villasante A."/>
            <person name="Walenz B."/>
            <person name="Wang J."/>
            <person name="Wasserman M."/>
            <person name="Watts T."/>
            <person name="Wilson D."/>
            <person name="Wilson R.K."/>
            <person name="Wing R.A."/>
            <person name="Wolfner M.F."/>
            <person name="Wong A."/>
            <person name="Wong G.K."/>
            <person name="Wu C.I."/>
            <person name="Wu G."/>
            <person name="Yamamoto D."/>
            <person name="Yang H.P."/>
            <person name="Yang S.P."/>
            <person name="Yorke J.A."/>
            <person name="Yoshida K."/>
            <person name="Zdobnov E."/>
            <person name="Zhang P."/>
            <person name="Zhang Y."/>
            <person name="Zimin A.V."/>
            <person name="Baldwin J."/>
            <person name="Abdouelleil A."/>
            <person name="Abdulkadir J."/>
            <person name="Abebe A."/>
            <person name="Abera B."/>
            <person name="Abreu J."/>
            <person name="Acer S.C."/>
            <person name="Aftuck L."/>
            <person name="Alexander A."/>
            <person name="An P."/>
            <person name="Anderson E."/>
            <person name="Anderson S."/>
            <person name="Arachi H."/>
            <person name="Azer M."/>
            <person name="Bachantsang P."/>
            <person name="Barry A."/>
            <person name="Bayul T."/>
            <person name="Berlin A."/>
            <person name="Bessette D."/>
            <person name="Bloom T."/>
            <person name="Blye J."/>
            <person name="Boguslavskiy L."/>
            <person name="Bonnet C."/>
            <person name="Boukhgalter B."/>
            <person name="Bourzgui I."/>
            <person name="Brown A."/>
            <person name="Cahill P."/>
            <person name="Channer S."/>
            <person name="Cheshatsang Y."/>
            <person name="Chuda L."/>
            <person name="Citroen M."/>
            <person name="Collymore A."/>
            <person name="Cooke P."/>
            <person name="Costello M."/>
            <person name="D'Aco K."/>
            <person name="Daza R."/>
            <person name="De Haan G."/>
            <person name="DeGray S."/>
            <person name="DeMaso C."/>
            <person name="Dhargay N."/>
            <person name="Dooley K."/>
            <person name="Dooley E."/>
            <person name="Doricent M."/>
            <person name="Dorje P."/>
            <person name="Dorjee K."/>
            <person name="Dupes A."/>
            <person name="Elong R."/>
            <person name="Falk J."/>
            <person name="Farina A."/>
            <person name="Faro S."/>
            <person name="Ferguson D."/>
            <person name="Fisher S."/>
            <person name="Foley C.D."/>
            <person name="Franke A."/>
            <person name="Friedrich D."/>
            <person name="Gadbois L."/>
            <person name="Gearin G."/>
            <person name="Gearin C.R."/>
            <person name="Giannoukos G."/>
            <person name="Goode T."/>
            <person name="Graham J."/>
            <person name="Grandbois E."/>
            <person name="Grewal S."/>
            <person name="Gyaltsen K."/>
            <person name="Hafez N."/>
            <person name="Hagos B."/>
            <person name="Hall J."/>
            <person name="Henson C."/>
            <person name="Hollinger A."/>
            <person name="Honan T."/>
            <person name="Huard M.D."/>
            <person name="Hughes L."/>
            <person name="Hurhula B."/>
            <person name="Husby M.E."/>
            <person name="Kamat A."/>
            <person name="Kanga B."/>
            <person name="Kashin S."/>
            <person name="Khazanovich D."/>
            <person name="Kisner P."/>
            <person name="Lance K."/>
            <person name="Lara M."/>
            <person name="Lee W."/>
            <person name="Lennon N."/>
            <person name="Letendre F."/>
            <person name="LeVine R."/>
            <person name="Lipovsky A."/>
            <person name="Liu X."/>
            <person name="Liu J."/>
            <person name="Liu S."/>
            <person name="Lokyitsang T."/>
            <person name="Lokyitsang Y."/>
            <person name="Lubonja R."/>
            <person name="Lui A."/>
            <person name="MacDonald P."/>
            <person name="Magnisalis V."/>
            <person name="Maru K."/>
            <person name="Matthews C."/>
            <person name="McCusker W."/>
            <person name="McDonough S."/>
            <person name="Mehta T."/>
            <person name="Meldrim J."/>
            <person name="Meneus L."/>
            <person name="Mihai O."/>
            <person name="Mihalev A."/>
            <person name="Mihova T."/>
            <person name="Mittelman R."/>
            <person name="Mlenga V."/>
            <person name="Montmayeur A."/>
            <person name="Mulrain L."/>
            <person name="Navidi A."/>
            <person name="Naylor J."/>
            <person name="Negash T."/>
            <person name="Nguyen T."/>
            <person name="Nguyen N."/>
            <person name="Nicol R."/>
            <person name="Norbu C."/>
            <person name="Norbu N."/>
            <person name="Novod N."/>
            <person name="O'Neill B."/>
            <person name="Osman S."/>
            <person name="Markiewicz E."/>
            <person name="Oyono O.L."/>
            <person name="Patti C."/>
            <person name="Phunkhang P."/>
            <person name="Pierre F."/>
            <person name="Priest M."/>
            <person name="Raghuraman S."/>
            <person name="Rege F."/>
            <person name="Reyes R."/>
            <person name="Rise C."/>
            <person name="Rogov P."/>
            <person name="Ross K."/>
            <person name="Ryan E."/>
            <person name="Settipalli S."/>
            <person name="Shea T."/>
            <person name="Sherpa N."/>
            <person name="Shi L."/>
            <person name="Shih D."/>
            <person name="Sparrow T."/>
            <person name="Spaulding J."/>
            <person name="Stalker J."/>
            <person name="Stange-Thomann N."/>
            <person name="Stavropoulos S."/>
            <person name="Stone C."/>
            <person name="Strader C."/>
            <person name="Tesfaye S."/>
            <person name="Thomson T."/>
            <person name="Thoulutsang Y."/>
            <person name="Thoulutsang D."/>
            <person name="Topham K."/>
            <person name="Topping I."/>
            <person name="Tsamla T."/>
            <person name="Vassiliev H."/>
            <person name="Vo A."/>
            <person name="Wangchuk T."/>
            <person name="Wangdi T."/>
            <person name="Weiand M."/>
            <person name="Wilkinson J."/>
            <person name="Wilson A."/>
            <person name="Yadav S."/>
            <person name="Young G."/>
            <person name="Yu Q."/>
            <person name="Zembek L."/>
            <person name="Zhong D."/>
            <person name="Zimmer A."/>
            <person name="Zwirko Z."/>
            <person name="Jaffe D.B."/>
            <person name="Alvarez P."/>
            <person name="Brockman W."/>
            <person name="Butler J."/>
            <person name="Chin C."/>
            <person name="Gnerre S."/>
            <person name="Grabherr M."/>
            <person name="Kleber M."/>
            <person name="Mauceli E."/>
            <person name="MacCallum I."/>
        </authorList>
    </citation>
    <scope>NUCLEOTIDE SEQUENCE [LARGE SCALE GENOMIC DNA]</scope>
    <source>
        <strain evidence="8">Tucson 14030-0811.24</strain>
    </source>
</reference>
<dbReference type="HOGENOM" id="CLU_059451_0_0_1"/>
<dbReference type="eggNOG" id="ENOG502TCT7">
    <property type="taxonomic scope" value="Eukaryota"/>
</dbReference>
<dbReference type="Pfam" id="PF08395">
    <property type="entry name" value="7tm_7"/>
    <property type="match status" value="1"/>
</dbReference>
<name>B4NHP2_DROWI</name>